<protein>
    <recommendedName>
        <fullName evidence="1">LYC1 C-terminal domain-containing protein</fullName>
    </recommendedName>
</protein>
<dbReference type="InterPro" id="IPR053013">
    <property type="entry name" value="LAT"/>
</dbReference>
<feature type="domain" description="LYC1 C-terminal" evidence="1">
    <location>
        <begin position="172"/>
        <end position="380"/>
    </location>
</feature>
<dbReference type="SUPFAM" id="SSF55729">
    <property type="entry name" value="Acyl-CoA N-acyltransferases (Nat)"/>
    <property type="match status" value="1"/>
</dbReference>
<evidence type="ECO:0000313" key="3">
    <source>
        <dbReference type="Proteomes" id="UP000722485"/>
    </source>
</evidence>
<proteinExistence type="predicted"/>
<evidence type="ECO:0000313" key="2">
    <source>
        <dbReference type="EMBL" id="KAF7546813.1"/>
    </source>
</evidence>
<evidence type="ECO:0000259" key="1">
    <source>
        <dbReference type="Pfam" id="PF22998"/>
    </source>
</evidence>
<dbReference type="InterPro" id="IPR055100">
    <property type="entry name" value="GNAT_LYC1-like"/>
</dbReference>
<dbReference type="OrthoDB" id="2020070at2759"/>
<dbReference type="Proteomes" id="UP000722485">
    <property type="component" value="Unassembled WGS sequence"/>
</dbReference>
<dbReference type="PANTHER" id="PTHR34815:SF4">
    <property type="entry name" value="N-ACETYLTRANSFERASE DOMAIN-CONTAINING PROTEIN"/>
    <property type="match status" value="1"/>
</dbReference>
<dbReference type="Gene3D" id="3.40.630.30">
    <property type="match status" value="1"/>
</dbReference>
<dbReference type="AlphaFoldDB" id="A0A9P5H6F8"/>
<accession>A0A9P5H6F8</accession>
<dbReference type="PANTHER" id="PTHR34815">
    <property type="entry name" value="LYSINE ACETYLTRANSFERASE"/>
    <property type="match status" value="1"/>
</dbReference>
<name>A0A9P5H6F8_9HYPO</name>
<gene>
    <name evidence="2" type="ORF">G7Z17_g8150</name>
</gene>
<dbReference type="Pfam" id="PF22998">
    <property type="entry name" value="GNAT_LYC1-like"/>
    <property type="match status" value="1"/>
</dbReference>
<organism evidence="2 3">
    <name type="scientific">Cylindrodendrum hubeiense</name>
    <dbReference type="NCBI Taxonomy" id="595255"/>
    <lineage>
        <taxon>Eukaryota</taxon>
        <taxon>Fungi</taxon>
        <taxon>Dikarya</taxon>
        <taxon>Ascomycota</taxon>
        <taxon>Pezizomycotina</taxon>
        <taxon>Sordariomycetes</taxon>
        <taxon>Hypocreomycetidae</taxon>
        <taxon>Hypocreales</taxon>
        <taxon>Nectriaceae</taxon>
        <taxon>Cylindrodendrum</taxon>
    </lineage>
</organism>
<comment type="caution">
    <text evidence="2">The sequence shown here is derived from an EMBL/GenBank/DDBJ whole genome shotgun (WGS) entry which is preliminary data.</text>
</comment>
<dbReference type="EMBL" id="JAANBB010000198">
    <property type="protein sequence ID" value="KAF7546813.1"/>
    <property type="molecule type" value="Genomic_DNA"/>
</dbReference>
<reference evidence="2" key="1">
    <citation type="submission" date="2020-03" db="EMBL/GenBank/DDBJ databases">
        <title>Draft Genome Sequence of Cylindrodendrum hubeiense.</title>
        <authorList>
            <person name="Buettner E."/>
            <person name="Kellner H."/>
        </authorList>
    </citation>
    <scope>NUCLEOTIDE SEQUENCE</scope>
    <source>
        <strain evidence="2">IHI 201604</strain>
    </source>
</reference>
<dbReference type="InterPro" id="IPR016181">
    <property type="entry name" value="Acyl_CoA_acyltransferase"/>
</dbReference>
<keyword evidence="3" id="KW-1185">Reference proteome</keyword>
<sequence length="380" mass="42661">MASHDNLPLVSSPTLILTVPTDSERDRIWRATHPHWGAAVTIDDYVERETTLLDAPLARNGGLTPWMLTDGNLAPDSRPILSSFETYRKRALVADKNGAVKEVTSYGVASVFTFTECRGKGYASKMMALFSQQLRAAQEKKNGDAGLSVLWSDIGKDFYNSLGWKPFQSTYLEFPTIKSSLVPDGNLKLISFEDLPSLAAQDEKLLRNTISKPASKARAVILPDLDTLQWHLIREDYMCKYIFSRTPAIRGAIYTPPDAPNSRVWAIWSRAFYGGLAKPEKNTLYFLRLVIENEDISDEELAKGIQAIVSVAQQEAPEWKCTKAEIWNPTERVKKVAEGIEELGAKFKVREKDNLASLQWFGDGSVDEVEWVACEKYAWC</sequence>